<sequence>MSNDTTKMLLGIDDEHLIIENGKIGDDGVIRLNGSLNYSPKACHNCGVINDHQIIGYGWRKTTIRFAKTLGSTVILCLNRRNFHCKACHTNFLAQTNAVPKHCTISNTTRKQCLEKLTEPVSLKHIADELSTSDSFVGRQLLRAERDFETNWHYLPKVLLMDEVKSTKSATDAMSFEFMDAETHELIDLLPFRTIYQLQKYFRHYDQAARENVKIIVTDMNYTYPKLVGQIFPNAIVVIDPFHLVNALNRAFNKTRVRLMKTLATSSREYHALKRYWKLLLTPENHLNYEAFRKWTNFPYPATATDVVDALLDIDPELKQTYDVMNRLRETIKNRDWSNYNQVFHHLEGCSEEMLATLQTLATHHDEIGNTFTHHYTNGPLEGSNNKIKVIKRTGFGYRNFFRFRLRVLFAFRVHTKRALITK</sequence>
<dbReference type="EMBL" id="AZEY01000056">
    <property type="protein sequence ID" value="KRL65835.1"/>
    <property type="molecule type" value="Genomic_DNA"/>
</dbReference>
<dbReference type="Pfam" id="PF01610">
    <property type="entry name" value="DDE_Tnp_ISL3"/>
    <property type="match status" value="1"/>
</dbReference>
<dbReference type="PANTHER" id="PTHR33498">
    <property type="entry name" value="TRANSPOSASE FOR INSERTION SEQUENCE ELEMENT IS1557"/>
    <property type="match status" value="1"/>
</dbReference>
<protein>
    <submittedName>
        <fullName evidence="2">Transposase IS204 IS1001 IS1096 IS1165 family protein</fullName>
    </submittedName>
</protein>
<proteinExistence type="predicted"/>
<dbReference type="STRING" id="1423739.FC85_GL003040"/>
<evidence type="ECO:0000313" key="3">
    <source>
        <dbReference type="Proteomes" id="UP000052013"/>
    </source>
</evidence>
<organism evidence="2 3">
    <name type="scientific">Lentilactobacillus diolivorans DSM 14421</name>
    <dbReference type="NCBI Taxonomy" id="1423739"/>
    <lineage>
        <taxon>Bacteria</taxon>
        <taxon>Bacillati</taxon>
        <taxon>Bacillota</taxon>
        <taxon>Bacilli</taxon>
        <taxon>Lactobacillales</taxon>
        <taxon>Lactobacillaceae</taxon>
        <taxon>Lentilactobacillus</taxon>
    </lineage>
</organism>
<accession>A0A0R1SLM8</accession>
<dbReference type="InterPro" id="IPR002560">
    <property type="entry name" value="Transposase_DDE"/>
</dbReference>
<dbReference type="InterPro" id="IPR047951">
    <property type="entry name" value="Transpos_ISL3"/>
</dbReference>
<reference evidence="2 3" key="1">
    <citation type="journal article" date="2015" name="Genome Announc.">
        <title>Expanding the biotechnology potential of lactobacilli through comparative genomics of 213 strains and associated genera.</title>
        <authorList>
            <person name="Sun Z."/>
            <person name="Harris H.M."/>
            <person name="McCann A."/>
            <person name="Guo C."/>
            <person name="Argimon S."/>
            <person name="Zhang W."/>
            <person name="Yang X."/>
            <person name="Jeffery I.B."/>
            <person name="Cooney J.C."/>
            <person name="Kagawa T.F."/>
            <person name="Liu W."/>
            <person name="Song Y."/>
            <person name="Salvetti E."/>
            <person name="Wrobel A."/>
            <person name="Rasinkangas P."/>
            <person name="Parkhill J."/>
            <person name="Rea M.C."/>
            <person name="O'Sullivan O."/>
            <person name="Ritari J."/>
            <person name="Douillard F.P."/>
            <person name="Paul Ross R."/>
            <person name="Yang R."/>
            <person name="Briner A.E."/>
            <person name="Felis G.E."/>
            <person name="de Vos W.M."/>
            <person name="Barrangou R."/>
            <person name="Klaenhammer T.R."/>
            <person name="Caufield P.W."/>
            <person name="Cui Y."/>
            <person name="Zhang H."/>
            <person name="O'Toole P.W."/>
        </authorList>
    </citation>
    <scope>NUCLEOTIDE SEQUENCE [LARGE SCALE GENOMIC DNA]</scope>
    <source>
        <strain evidence="2 3">DSM 14421</strain>
    </source>
</reference>
<comment type="caution">
    <text evidence="2">The sequence shown here is derived from an EMBL/GenBank/DDBJ whole genome shotgun (WGS) entry which is preliminary data.</text>
</comment>
<dbReference type="NCBIfam" id="NF033550">
    <property type="entry name" value="transpos_ISL3"/>
    <property type="match status" value="1"/>
</dbReference>
<dbReference type="RefSeq" id="WP_057864578.1">
    <property type="nucleotide sequence ID" value="NZ_AZEY01000056.1"/>
</dbReference>
<feature type="domain" description="Transposase IS204/IS1001/IS1096/IS1165 DDE" evidence="1">
    <location>
        <begin position="160"/>
        <end position="408"/>
    </location>
</feature>
<dbReference type="Proteomes" id="UP000052013">
    <property type="component" value="Unassembled WGS sequence"/>
</dbReference>
<dbReference type="PATRIC" id="fig|1423739.3.peg.3168"/>
<dbReference type="AlphaFoldDB" id="A0A0R1SLM8"/>
<name>A0A0R1SLM8_9LACO</name>
<dbReference type="PANTHER" id="PTHR33498:SF1">
    <property type="entry name" value="TRANSPOSASE FOR INSERTION SEQUENCE ELEMENT IS1557"/>
    <property type="match status" value="1"/>
</dbReference>
<evidence type="ECO:0000259" key="1">
    <source>
        <dbReference type="Pfam" id="PF01610"/>
    </source>
</evidence>
<evidence type="ECO:0000313" key="2">
    <source>
        <dbReference type="EMBL" id="KRL65835.1"/>
    </source>
</evidence>
<gene>
    <name evidence="2" type="ORF">FC85_GL003040</name>
</gene>